<keyword evidence="9" id="KW-0627">Porphyrin biosynthesis</keyword>
<dbReference type="GO" id="GO:0032991">
    <property type="term" value="C:protein-containing complex"/>
    <property type="evidence" value="ECO:0007669"/>
    <property type="project" value="UniProtKB-ARBA"/>
</dbReference>
<keyword evidence="8 10" id="KW-0472">Membrane</keyword>
<comment type="function">
    <text evidence="1">Involved in a late step of protoheme IX synthesis.</text>
</comment>
<evidence type="ECO:0000256" key="7">
    <source>
        <dbReference type="ARBA" id="ARBA00022989"/>
    </source>
</evidence>
<dbReference type="GO" id="GO:0042168">
    <property type="term" value="P:heme metabolic process"/>
    <property type="evidence" value="ECO:0007669"/>
    <property type="project" value="InterPro"/>
</dbReference>
<evidence type="ECO:0000313" key="13">
    <source>
        <dbReference type="Proteomes" id="UP000182598"/>
    </source>
</evidence>
<feature type="domain" description="HemY N-terminal" evidence="11">
    <location>
        <begin position="26"/>
        <end position="129"/>
    </location>
</feature>
<keyword evidence="6 10" id="KW-0812">Transmembrane</keyword>
<dbReference type="InterPro" id="IPR005254">
    <property type="entry name" value="Heme_biosyn_assoc_TPR_pro"/>
</dbReference>
<comment type="pathway">
    <text evidence="3">Porphyrin-containing compound metabolism; protoheme biosynthesis.</text>
</comment>
<dbReference type="GO" id="GO:0005737">
    <property type="term" value="C:cytoplasm"/>
    <property type="evidence" value="ECO:0007669"/>
    <property type="project" value="UniProtKB-ARBA"/>
</dbReference>
<dbReference type="GO" id="GO:0012505">
    <property type="term" value="C:endomembrane system"/>
    <property type="evidence" value="ECO:0007669"/>
    <property type="project" value="UniProtKB-ARBA"/>
</dbReference>
<comment type="subcellular location">
    <subcellularLocation>
        <location evidence="2">Cell inner membrane</location>
        <topology evidence="2">Multi-pass membrane protein</topology>
    </subcellularLocation>
</comment>
<evidence type="ECO:0000313" key="12">
    <source>
        <dbReference type="EMBL" id="CUA86310.1"/>
    </source>
</evidence>
<keyword evidence="7 10" id="KW-1133">Transmembrane helix</keyword>
<dbReference type="InterPro" id="IPR015374">
    <property type="entry name" value="ChAPs"/>
</dbReference>
<dbReference type="Proteomes" id="UP000182598">
    <property type="component" value="Unassembled WGS sequence"/>
</dbReference>
<evidence type="ECO:0000256" key="9">
    <source>
        <dbReference type="ARBA" id="ARBA00023244"/>
    </source>
</evidence>
<dbReference type="GO" id="GO:0005886">
    <property type="term" value="C:plasma membrane"/>
    <property type="evidence" value="ECO:0007669"/>
    <property type="project" value="UniProtKB-SubCell"/>
</dbReference>
<organism evidence="12 13">
    <name type="scientific">Pseudidiomarina woesei</name>
    <dbReference type="NCBI Taxonomy" id="1381080"/>
    <lineage>
        <taxon>Bacteria</taxon>
        <taxon>Pseudomonadati</taxon>
        <taxon>Pseudomonadota</taxon>
        <taxon>Gammaproteobacteria</taxon>
        <taxon>Alteromonadales</taxon>
        <taxon>Idiomarinaceae</taxon>
        <taxon>Pseudidiomarina</taxon>
    </lineage>
</organism>
<evidence type="ECO:0000256" key="8">
    <source>
        <dbReference type="ARBA" id="ARBA00023136"/>
    </source>
</evidence>
<dbReference type="NCBIfam" id="TIGR00540">
    <property type="entry name" value="TPR_hemY_coli"/>
    <property type="match status" value="1"/>
</dbReference>
<name>A0A0K6H5P5_9GAMM</name>
<dbReference type="InterPro" id="IPR011990">
    <property type="entry name" value="TPR-like_helical_dom_sf"/>
</dbReference>
<dbReference type="Gene3D" id="1.25.40.10">
    <property type="entry name" value="Tetratricopeptide repeat domain"/>
    <property type="match status" value="1"/>
</dbReference>
<dbReference type="OrthoDB" id="7067577at2"/>
<dbReference type="SUPFAM" id="SSF48452">
    <property type="entry name" value="TPR-like"/>
    <property type="match status" value="1"/>
</dbReference>
<dbReference type="Pfam" id="PF07219">
    <property type="entry name" value="HemY_N"/>
    <property type="match status" value="1"/>
</dbReference>
<dbReference type="AlphaFoldDB" id="A0A0K6H5P5"/>
<evidence type="ECO:0000256" key="3">
    <source>
        <dbReference type="ARBA" id="ARBA00004744"/>
    </source>
</evidence>
<evidence type="ECO:0000256" key="10">
    <source>
        <dbReference type="SAM" id="Phobius"/>
    </source>
</evidence>
<sequence length="384" mass="43159">MKTALVIVVLLVVGLLVGPLWSGNTGYVLLSIGQWTVETSVVAALILLVIAILILRVVFAFIARLVRGTKWGMRWFGERRQQKAEAAFHEALVALNDGDYAGSSRAANRAWQLRKQPNDALLAAYSAQHIGDLKQAREWLTHSGKTADLAVSEMLYALRDNPDSISSRLTDLKALLRDYPRHPELIRAAIMGYQRVHRYDDLVALLPIARELKLFSETQYESIEEETYYALMLAAGRQGATKLQDYWQSLRRDERRDAVIRRAYLRALVTFDQTKAADKVAARALKRGELDIADLLQNNLLVAGPELRDIVQEGLKKKADDSFLLQAMGQMALTTKDYALAQRALRRASELAPSQRVWLDLAMTYDALGDTTNALQCYREAMRA</sequence>
<feature type="transmembrane region" description="Helical" evidence="10">
    <location>
        <begin position="41"/>
        <end position="66"/>
    </location>
</feature>
<keyword evidence="5" id="KW-0997">Cell inner membrane</keyword>
<proteinExistence type="predicted"/>
<evidence type="ECO:0000256" key="2">
    <source>
        <dbReference type="ARBA" id="ARBA00004429"/>
    </source>
</evidence>
<dbReference type="InterPro" id="IPR010817">
    <property type="entry name" value="HemY_N"/>
</dbReference>
<reference evidence="13" key="1">
    <citation type="submission" date="2015-08" db="EMBL/GenBank/DDBJ databases">
        <authorList>
            <person name="Varghese N."/>
        </authorList>
    </citation>
    <scope>NUCLEOTIDE SEQUENCE [LARGE SCALE GENOMIC DNA]</scope>
    <source>
        <strain evidence="13">DSM 27808</strain>
    </source>
</reference>
<dbReference type="UniPathway" id="UPA00252"/>
<keyword evidence="13" id="KW-1185">Reference proteome</keyword>
<dbReference type="EMBL" id="CYHB01000003">
    <property type="protein sequence ID" value="CUA86310.1"/>
    <property type="molecule type" value="Genomic_DNA"/>
</dbReference>
<dbReference type="GO" id="GO:0006779">
    <property type="term" value="P:porphyrin-containing compound biosynthetic process"/>
    <property type="evidence" value="ECO:0007669"/>
    <property type="project" value="UniProtKB-KW"/>
</dbReference>
<dbReference type="PROSITE" id="PS50293">
    <property type="entry name" value="TPR_REGION"/>
    <property type="match status" value="1"/>
</dbReference>
<dbReference type="Pfam" id="PF09295">
    <property type="entry name" value="ChAPs"/>
    <property type="match status" value="1"/>
</dbReference>
<evidence type="ECO:0000256" key="5">
    <source>
        <dbReference type="ARBA" id="ARBA00022519"/>
    </source>
</evidence>
<accession>A0A0K6H5P5</accession>
<evidence type="ECO:0000256" key="6">
    <source>
        <dbReference type="ARBA" id="ARBA00022692"/>
    </source>
</evidence>
<evidence type="ECO:0000256" key="4">
    <source>
        <dbReference type="ARBA" id="ARBA00022475"/>
    </source>
</evidence>
<evidence type="ECO:0000256" key="1">
    <source>
        <dbReference type="ARBA" id="ARBA00002962"/>
    </source>
</evidence>
<dbReference type="GO" id="GO:0016192">
    <property type="term" value="P:vesicle-mediated transport"/>
    <property type="evidence" value="ECO:0007669"/>
    <property type="project" value="UniProtKB-ARBA"/>
</dbReference>
<gene>
    <name evidence="12" type="ORF">Ga0061064_1472</name>
</gene>
<protein>
    <submittedName>
        <fullName evidence="12">Heme biosynthesis-associated TPR protein</fullName>
    </submittedName>
</protein>
<dbReference type="RefSeq" id="WP_055439125.1">
    <property type="nucleotide sequence ID" value="NZ_CYHB01000003.1"/>
</dbReference>
<keyword evidence="4" id="KW-1003">Cell membrane</keyword>
<evidence type="ECO:0000259" key="11">
    <source>
        <dbReference type="Pfam" id="PF07219"/>
    </source>
</evidence>